<evidence type="ECO:0000259" key="2">
    <source>
        <dbReference type="Pfam" id="PF20243"/>
    </source>
</evidence>
<reference evidence="6" key="4">
    <citation type="journal article" date="2019" name="Int. J. Syst. Evol. Microbiol.">
        <title>The Global Catalogue of Microorganisms (GCM) 10K type strain sequencing project: providing services to taxonomists for standard genome sequencing and annotation.</title>
        <authorList>
            <consortium name="The Broad Institute Genomics Platform"/>
            <consortium name="The Broad Institute Genome Sequencing Center for Infectious Disease"/>
            <person name="Wu L."/>
            <person name="Ma J."/>
        </authorList>
    </citation>
    <scope>NUCLEOTIDE SEQUENCE [LARGE SCALE GENOMIC DNA]</scope>
    <source>
        <strain evidence="6">CGMCC 1.12707</strain>
    </source>
</reference>
<evidence type="ECO:0000313" key="4">
    <source>
        <dbReference type="EMBL" id="SHK88018.1"/>
    </source>
</evidence>
<dbReference type="EMBL" id="BMFL01000002">
    <property type="protein sequence ID" value="GGE89165.1"/>
    <property type="molecule type" value="Genomic_DNA"/>
</dbReference>
<dbReference type="OrthoDB" id="1422031at2"/>
<organism evidence="4 5">
    <name type="scientific">Chishuiella changwenlii</name>
    <dbReference type="NCBI Taxonomy" id="1434701"/>
    <lineage>
        <taxon>Bacteria</taxon>
        <taxon>Pseudomonadati</taxon>
        <taxon>Bacteroidota</taxon>
        <taxon>Flavobacteriia</taxon>
        <taxon>Flavobacteriales</taxon>
        <taxon>Weeksellaceae</taxon>
        <taxon>Chishuiella</taxon>
    </lineage>
</organism>
<dbReference type="AlphaFoldDB" id="A0A1M6W2Z5"/>
<dbReference type="Proteomes" id="UP000184120">
    <property type="component" value="Unassembled WGS sequence"/>
</dbReference>
<feature type="signal peptide" evidence="1">
    <location>
        <begin position="1"/>
        <end position="22"/>
    </location>
</feature>
<keyword evidence="1" id="KW-0732">Signal</keyword>
<reference evidence="3" key="1">
    <citation type="journal article" date="2014" name="Int. J. Syst. Evol. Microbiol.">
        <title>Complete genome of a new Firmicutes species belonging to the dominant human colonic microbiota ('Ruminococcus bicirculans') reveals two chromosomes and a selective capacity to utilize plant glucans.</title>
        <authorList>
            <consortium name="NISC Comparative Sequencing Program"/>
            <person name="Wegmann U."/>
            <person name="Louis P."/>
            <person name="Goesmann A."/>
            <person name="Henrissat B."/>
            <person name="Duncan S.H."/>
            <person name="Flint H.J."/>
        </authorList>
    </citation>
    <scope>NUCLEOTIDE SEQUENCE</scope>
    <source>
        <strain evidence="3">CGMCC 1.12707</strain>
    </source>
</reference>
<sequence>MKKIKNYSLLFALLFIVFSCQNEDDSAVANQVTLEFQNTFKNNTIVLGDATSTTSTTNTSAEGQVHHFSELKYVISNIRLIKTDGAEIPYNINDLDKGATVIDQSKPSTLNYVLHTIPAGEYKRIKFGLGIKADLNKLDQVRFPQFYAAAGANDTKMHWEWGTGYRFTKIEGFYESDNKQLSIHTGSTVEGTNGDTSTYTQGVDAYREITLDLVTNAKVGGSAPKIIIKADFDKLLSGRTNTIKLGTANATPSIHTAANMVQFVDNLGGNGTSDLSGIFSIFKVEN</sequence>
<dbReference type="Proteomes" id="UP000650994">
    <property type="component" value="Unassembled WGS sequence"/>
</dbReference>
<dbReference type="RefSeq" id="WP_072930604.1">
    <property type="nucleotide sequence ID" value="NZ_BMFL01000002.1"/>
</dbReference>
<dbReference type="InterPro" id="IPR046863">
    <property type="entry name" value="MbnP-like_dom"/>
</dbReference>
<evidence type="ECO:0000313" key="3">
    <source>
        <dbReference type="EMBL" id="GGE89165.1"/>
    </source>
</evidence>
<dbReference type="EMBL" id="FRBH01000004">
    <property type="protein sequence ID" value="SHK88018.1"/>
    <property type="molecule type" value="Genomic_DNA"/>
</dbReference>
<evidence type="ECO:0000256" key="1">
    <source>
        <dbReference type="SAM" id="SignalP"/>
    </source>
</evidence>
<dbReference type="Pfam" id="PF20243">
    <property type="entry name" value="MbnP"/>
    <property type="match status" value="1"/>
</dbReference>
<accession>A0A1M6W2Z5</accession>
<feature type="domain" description="Copper-binding protein MbnP-like" evidence="2">
    <location>
        <begin position="30"/>
        <end position="246"/>
    </location>
</feature>
<reference evidence="4" key="2">
    <citation type="submission" date="2016-11" db="EMBL/GenBank/DDBJ databases">
        <authorList>
            <person name="Jaros S."/>
            <person name="Januszkiewicz K."/>
            <person name="Wedrychowicz H."/>
        </authorList>
    </citation>
    <scope>NUCLEOTIDE SEQUENCE [LARGE SCALE GENOMIC DNA]</scope>
    <source>
        <strain evidence="4">DSM 27989</strain>
    </source>
</reference>
<dbReference type="PROSITE" id="PS51257">
    <property type="entry name" value="PROKAR_LIPOPROTEIN"/>
    <property type="match status" value="1"/>
</dbReference>
<name>A0A1M6W2Z5_9FLAO</name>
<reference evidence="3" key="5">
    <citation type="submission" date="2024-05" db="EMBL/GenBank/DDBJ databases">
        <authorList>
            <person name="Sun Q."/>
            <person name="Zhou Y."/>
        </authorList>
    </citation>
    <scope>NUCLEOTIDE SEQUENCE</scope>
    <source>
        <strain evidence="3">CGMCC 1.12707</strain>
    </source>
</reference>
<proteinExistence type="predicted"/>
<evidence type="ECO:0000313" key="6">
    <source>
        <dbReference type="Proteomes" id="UP000650994"/>
    </source>
</evidence>
<feature type="chain" id="PRO_5012748490" description="Copper-binding protein MbnP-like domain-containing protein" evidence="1">
    <location>
        <begin position="23"/>
        <end position="286"/>
    </location>
</feature>
<evidence type="ECO:0000313" key="5">
    <source>
        <dbReference type="Proteomes" id="UP000184120"/>
    </source>
</evidence>
<gene>
    <name evidence="3" type="ORF">GCM10010984_03540</name>
    <name evidence="4" type="ORF">SAMN05443634_104138</name>
</gene>
<keyword evidence="6" id="KW-1185">Reference proteome</keyword>
<dbReference type="STRING" id="1434701.SAMN05443634_104138"/>
<protein>
    <recommendedName>
        <fullName evidence="2">Copper-binding protein MbnP-like domain-containing protein</fullName>
    </recommendedName>
</protein>
<reference evidence="5" key="3">
    <citation type="submission" date="2016-11" db="EMBL/GenBank/DDBJ databases">
        <authorList>
            <person name="Varghese N."/>
            <person name="Submissions S."/>
        </authorList>
    </citation>
    <scope>NUCLEOTIDE SEQUENCE [LARGE SCALE GENOMIC DNA]</scope>
    <source>
        <strain evidence="5">DSM 27989</strain>
    </source>
</reference>